<organism evidence="12 13">
    <name type="scientific">Eiseniibacteriota bacterium</name>
    <dbReference type="NCBI Taxonomy" id="2212470"/>
    <lineage>
        <taxon>Bacteria</taxon>
        <taxon>Candidatus Eiseniibacteriota</taxon>
    </lineage>
</organism>
<dbReference type="PANTHER" id="PTHR30040:SF2">
    <property type="entry name" value="FAD:PROTEIN FMN TRANSFERASE"/>
    <property type="match status" value="1"/>
</dbReference>
<dbReference type="Pfam" id="PF02424">
    <property type="entry name" value="ApbE"/>
    <property type="match status" value="1"/>
</dbReference>
<reference evidence="12 13" key="1">
    <citation type="submission" date="2020-03" db="EMBL/GenBank/DDBJ databases">
        <title>Metabolic flexibility allows generalist bacteria to become dominant in a frequently disturbed ecosystem.</title>
        <authorList>
            <person name="Chen Y.-J."/>
            <person name="Leung P.M."/>
            <person name="Bay S.K."/>
            <person name="Hugenholtz P."/>
            <person name="Kessler A.J."/>
            <person name="Shelley G."/>
            <person name="Waite D.W."/>
            <person name="Cook P.L."/>
            <person name="Greening C."/>
        </authorList>
    </citation>
    <scope>NUCLEOTIDE SEQUENCE [LARGE SCALE GENOMIC DNA]</scope>
    <source>
        <strain evidence="12">SS_bin_28</strain>
    </source>
</reference>
<feature type="non-terminal residue" evidence="12">
    <location>
        <position position="197"/>
    </location>
</feature>
<comment type="cofactor">
    <cofactor evidence="1">
        <name>Mg(2+)</name>
        <dbReference type="ChEBI" id="CHEBI:18420"/>
    </cofactor>
</comment>
<evidence type="ECO:0000256" key="7">
    <source>
        <dbReference type="ARBA" id="ARBA00022827"/>
    </source>
</evidence>
<dbReference type="SUPFAM" id="SSF143631">
    <property type="entry name" value="ApbE-like"/>
    <property type="match status" value="1"/>
</dbReference>
<evidence type="ECO:0000256" key="5">
    <source>
        <dbReference type="ARBA" id="ARBA00022679"/>
    </source>
</evidence>
<keyword evidence="5" id="KW-0808">Transferase</keyword>
<evidence type="ECO:0000256" key="11">
    <source>
        <dbReference type="SAM" id="SignalP"/>
    </source>
</evidence>
<evidence type="ECO:0000256" key="6">
    <source>
        <dbReference type="ARBA" id="ARBA00022723"/>
    </source>
</evidence>
<comment type="caution">
    <text evidence="12">The sequence shown here is derived from an EMBL/GenBank/DDBJ whole genome shotgun (WGS) entry which is preliminary data.</text>
</comment>
<dbReference type="AlphaFoldDB" id="A0A7Y2EBN1"/>
<evidence type="ECO:0000313" key="13">
    <source>
        <dbReference type="Proteomes" id="UP000547674"/>
    </source>
</evidence>
<dbReference type="GO" id="GO:0046872">
    <property type="term" value="F:metal ion binding"/>
    <property type="evidence" value="ECO:0007669"/>
    <property type="project" value="UniProtKB-KW"/>
</dbReference>
<dbReference type="GO" id="GO:0016740">
    <property type="term" value="F:transferase activity"/>
    <property type="evidence" value="ECO:0007669"/>
    <property type="project" value="UniProtKB-KW"/>
</dbReference>
<keyword evidence="11" id="KW-0732">Signal</keyword>
<dbReference type="InterPro" id="IPR024932">
    <property type="entry name" value="ApbE"/>
</dbReference>
<comment type="catalytic activity">
    <reaction evidence="10">
        <text>L-threonyl-[protein] + FAD = FMN-L-threonyl-[protein] + AMP + H(+)</text>
        <dbReference type="Rhea" id="RHEA:36847"/>
        <dbReference type="Rhea" id="RHEA-COMP:11060"/>
        <dbReference type="Rhea" id="RHEA-COMP:11061"/>
        <dbReference type="ChEBI" id="CHEBI:15378"/>
        <dbReference type="ChEBI" id="CHEBI:30013"/>
        <dbReference type="ChEBI" id="CHEBI:57692"/>
        <dbReference type="ChEBI" id="CHEBI:74257"/>
        <dbReference type="ChEBI" id="CHEBI:456215"/>
        <dbReference type="EC" id="2.7.1.180"/>
    </reaction>
</comment>
<evidence type="ECO:0000256" key="3">
    <source>
        <dbReference type="ARBA" id="ARBA00016337"/>
    </source>
</evidence>
<keyword evidence="4" id="KW-0285">Flavoprotein</keyword>
<accession>A0A7Y2EBN1</accession>
<dbReference type="PROSITE" id="PS51257">
    <property type="entry name" value="PROKAR_LIPOPROTEIN"/>
    <property type="match status" value="1"/>
</dbReference>
<protein>
    <recommendedName>
        <fullName evidence="3">FAD:protein FMN transferase</fullName>
        <ecNumber evidence="2">2.7.1.180</ecNumber>
    </recommendedName>
    <alternativeName>
        <fullName evidence="9">Flavin transferase</fullName>
    </alternativeName>
</protein>
<dbReference type="EC" id="2.7.1.180" evidence="2"/>
<gene>
    <name evidence="12" type="ORF">HKN21_15130</name>
</gene>
<sequence length="197" mass="21565">MRRIRRLFSYLLVLVTLMSCAGTRSAIEPPTLQRFQSYTMGTTVHITVVESDTMEAARLAQVGGEAFAFVDSLMSNWTTTSEVARINREAGSKTLSIHPEVSEVLHFATQVHAASNGAFDVTVEPLVRLWGFLDGKPKVPEAGAIEETLARIGSQYLRHDPEARTLSFGIPNLRMDLGGIAKGYGVDRAWSAMEAHG</sequence>
<feature type="signal peptide" evidence="11">
    <location>
        <begin position="1"/>
        <end position="26"/>
    </location>
</feature>
<evidence type="ECO:0000313" key="12">
    <source>
        <dbReference type="EMBL" id="NNF08095.1"/>
    </source>
</evidence>
<evidence type="ECO:0000256" key="10">
    <source>
        <dbReference type="ARBA" id="ARBA00048540"/>
    </source>
</evidence>
<evidence type="ECO:0000256" key="8">
    <source>
        <dbReference type="ARBA" id="ARBA00022842"/>
    </source>
</evidence>
<keyword evidence="6" id="KW-0479">Metal-binding</keyword>
<dbReference type="PANTHER" id="PTHR30040">
    <property type="entry name" value="THIAMINE BIOSYNTHESIS LIPOPROTEIN APBE"/>
    <property type="match status" value="1"/>
</dbReference>
<dbReference type="Proteomes" id="UP000547674">
    <property type="component" value="Unassembled WGS sequence"/>
</dbReference>
<keyword evidence="8" id="KW-0460">Magnesium</keyword>
<feature type="chain" id="PRO_5030821153" description="FAD:protein FMN transferase" evidence="11">
    <location>
        <begin position="27"/>
        <end position="197"/>
    </location>
</feature>
<dbReference type="Gene3D" id="3.10.520.10">
    <property type="entry name" value="ApbE-like domains"/>
    <property type="match status" value="1"/>
</dbReference>
<name>A0A7Y2EBN1_UNCEI</name>
<dbReference type="InterPro" id="IPR003374">
    <property type="entry name" value="ApbE-like_sf"/>
</dbReference>
<evidence type="ECO:0000256" key="1">
    <source>
        <dbReference type="ARBA" id="ARBA00001946"/>
    </source>
</evidence>
<dbReference type="EMBL" id="JABDJR010000613">
    <property type="protein sequence ID" value="NNF08095.1"/>
    <property type="molecule type" value="Genomic_DNA"/>
</dbReference>
<proteinExistence type="predicted"/>
<evidence type="ECO:0000256" key="9">
    <source>
        <dbReference type="ARBA" id="ARBA00031306"/>
    </source>
</evidence>
<keyword evidence="7" id="KW-0274">FAD</keyword>
<evidence type="ECO:0000256" key="4">
    <source>
        <dbReference type="ARBA" id="ARBA00022630"/>
    </source>
</evidence>
<evidence type="ECO:0000256" key="2">
    <source>
        <dbReference type="ARBA" id="ARBA00011955"/>
    </source>
</evidence>